<feature type="transmembrane region" description="Helical" evidence="1">
    <location>
        <begin position="218"/>
        <end position="239"/>
    </location>
</feature>
<organism evidence="3 4">
    <name type="scientific">Solitalea canadensis (strain ATCC 29591 / DSM 3403 / JCM 21819 / LMG 8368 / NBRC 15130 / NCIMB 12057 / USAM 9D)</name>
    <name type="common">Flexibacter canadensis</name>
    <dbReference type="NCBI Taxonomy" id="929556"/>
    <lineage>
        <taxon>Bacteria</taxon>
        <taxon>Pseudomonadati</taxon>
        <taxon>Bacteroidota</taxon>
        <taxon>Sphingobacteriia</taxon>
        <taxon>Sphingobacteriales</taxon>
        <taxon>Sphingobacteriaceae</taxon>
        <taxon>Solitalea</taxon>
    </lineage>
</organism>
<protein>
    <submittedName>
        <fullName evidence="3">Putative permease</fullName>
    </submittedName>
</protein>
<feature type="transmembrane region" description="Helical" evidence="1">
    <location>
        <begin position="109"/>
        <end position="131"/>
    </location>
</feature>
<dbReference type="KEGG" id="scn:Solca_3472"/>
<dbReference type="SUPFAM" id="SSF103481">
    <property type="entry name" value="Multidrug resistance efflux transporter EmrE"/>
    <property type="match status" value="2"/>
</dbReference>
<feature type="transmembrane region" description="Helical" evidence="1">
    <location>
        <begin position="274"/>
        <end position="292"/>
    </location>
</feature>
<dbReference type="eggNOG" id="COG2962">
    <property type="taxonomic scope" value="Bacteria"/>
</dbReference>
<dbReference type="RefSeq" id="WP_014681700.1">
    <property type="nucleotide sequence ID" value="NC_017770.1"/>
</dbReference>
<sequence>MKEDGNQSNLKYFIAAIISPVIWGFMAVLVRNLKSYPPNQILNYRVFASLSILWLVVLVFRKAYLRQDLAYYKQQTSNKKYFWGILFLSSVLLTGNWLSYIYLVNYISVQAGAFAYMVCPLLTAIGAFFILKEKLSSLKWIAISISIVSAIILGWGHPMEVFWSFFVAILFAGYLIVQRSIQGFNKLNLLGLQLLLSCLFIIPLEVINHHTVPVTIGFWVNILILAVVFTIIPLFLSLYSMIKIPASTAGILIYINPIIAFAVAYFYYNEGFTTQKLISYSLLGVAVVLFNWEYLKRILPKMA</sequence>
<evidence type="ECO:0000259" key="2">
    <source>
        <dbReference type="Pfam" id="PF00892"/>
    </source>
</evidence>
<dbReference type="Pfam" id="PF00892">
    <property type="entry name" value="EamA"/>
    <property type="match status" value="2"/>
</dbReference>
<feature type="transmembrane region" description="Helical" evidence="1">
    <location>
        <begin position="161"/>
        <end position="177"/>
    </location>
</feature>
<feature type="domain" description="EamA" evidence="2">
    <location>
        <begin position="160"/>
        <end position="291"/>
    </location>
</feature>
<dbReference type="Proteomes" id="UP000007590">
    <property type="component" value="Chromosome"/>
</dbReference>
<dbReference type="HOGENOM" id="CLU_054508_1_0_10"/>
<gene>
    <name evidence="3" type="ordered locus">Solca_3472</name>
</gene>
<name>H8KXE8_SOLCM</name>
<feature type="transmembrane region" description="Helical" evidence="1">
    <location>
        <begin position="189"/>
        <end position="206"/>
    </location>
</feature>
<feature type="domain" description="EamA" evidence="2">
    <location>
        <begin position="13"/>
        <end position="153"/>
    </location>
</feature>
<keyword evidence="4" id="KW-1185">Reference proteome</keyword>
<proteinExistence type="predicted"/>
<dbReference type="GO" id="GO:0016020">
    <property type="term" value="C:membrane"/>
    <property type="evidence" value="ECO:0007669"/>
    <property type="project" value="InterPro"/>
</dbReference>
<feature type="transmembrane region" description="Helical" evidence="1">
    <location>
        <begin position="81"/>
        <end position="103"/>
    </location>
</feature>
<keyword evidence="1" id="KW-1133">Transmembrane helix</keyword>
<reference evidence="3" key="1">
    <citation type="submission" date="2012-02" db="EMBL/GenBank/DDBJ databases">
        <title>The complete genome of Solitalea canadensis DSM 3403.</title>
        <authorList>
            <consortium name="US DOE Joint Genome Institute (JGI-PGF)"/>
            <person name="Lucas S."/>
            <person name="Copeland A."/>
            <person name="Lapidus A."/>
            <person name="Glavina del Rio T."/>
            <person name="Dalin E."/>
            <person name="Tice H."/>
            <person name="Bruce D."/>
            <person name="Goodwin L."/>
            <person name="Pitluck S."/>
            <person name="Peters L."/>
            <person name="Ovchinnikova G."/>
            <person name="Lu M."/>
            <person name="Kyrpides N."/>
            <person name="Mavromatis K."/>
            <person name="Ivanova N."/>
            <person name="Brettin T."/>
            <person name="Detter J.C."/>
            <person name="Han C."/>
            <person name="Larimer F."/>
            <person name="Land M."/>
            <person name="Hauser L."/>
            <person name="Markowitz V."/>
            <person name="Cheng J.-F."/>
            <person name="Hugenholtz P."/>
            <person name="Woyke T."/>
            <person name="Wu D."/>
            <person name="Spring S."/>
            <person name="Schroeder M."/>
            <person name="Kopitz M."/>
            <person name="Brambilla E."/>
            <person name="Klenk H.-P."/>
            <person name="Eisen J.A."/>
        </authorList>
    </citation>
    <scope>NUCLEOTIDE SEQUENCE</scope>
    <source>
        <strain evidence="3">DSM 3403</strain>
    </source>
</reference>
<dbReference type="PANTHER" id="PTHR22911:SF137">
    <property type="entry name" value="SOLUTE CARRIER FAMILY 35 MEMBER G2-RELATED"/>
    <property type="match status" value="1"/>
</dbReference>
<evidence type="ECO:0000313" key="3">
    <source>
        <dbReference type="EMBL" id="AFD08477.1"/>
    </source>
</evidence>
<evidence type="ECO:0000256" key="1">
    <source>
        <dbReference type="SAM" id="Phobius"/>
    </source>
</evidence>
<dbReference type="PANTHER" id="PTHR22911">
    <property type="entry name" value="ACYL-MALONYL CONDENSING ENZYME-RELATED"/>
    <property type="match status" value="1"/>
</dbReference>
<dbReference type="AlphaFoldDB" id="H8KXE8"/>
<feature type="transmembrane region" description="Helical" evidence="1">
    <location>
        <begin position="12"/>
        <end position="30"/>
    </location>
</feature>
<dbReference type="EMBL" id="CP003349">
    <property type="protein sequence ID" value="AFD08477.1"/>
    <property type="molecule type" value="Genomic_DNA"/>
</dbReference>
<dbReference type="InterPro" id="IPR000620">
    <property type="entry name" value="EamA_dom"/>
</dbReference>
<feature type="transmembrane region" description="Helical" evidence="1">
    <location>
        <begin position="251"/>
        <end position="268"/>
    </location>
</feature>
<dbReference type="STRING" id="929556.Solca_3472"/>
<keyword evidence="1" id="KW-0812">Transmembrane</keyword>
<dbReference type="InterPro" id="IPR037185">
    <property type="entry name" value="EmrE-like"/>
</dbReference>
<keyword evidence="1" id="KW-0472">Membrane</keyword>
<feature type="transmembrane region" description="Helical" evidence="1">
    <location>
        <begin position="42"/>
        <end position="60"/>
    </location>
</feature>
<feature type="transmembrane region" description="Helical" evidence="1">
    <location>
        <begin position="138"/>
        <end position="155"/>
    </location>
</feature>
<evidence type="ECO:0000313" key="4">
    <source>
        <dbReference type="Proteomes" id="UP000007590"/>
    </source>
</evidence>
<accession>H8KXE8</accession>